<evidence type="ECO:0008006" key="3">
    <source>
        <dbReference type="Google" id="ProtNLM"/>
    </source>
</evidence>
<keyword evidence="2" id="KW-1185">Reference proteome</keyword>
<dbReference type="AlphaFoldDB" id="A0A5C5UL62"/>
<comment type="caution">
    <text evidence="1">The sequence shown here is derived from an EMBL/GenBank/DDBJ whole genome shotgun (WGS) entry which is preliminary data.</text>
</comment>
<sequence length="285" mass="30386">MHGEGNYSVQLSAAAQICIRPGPAIQFGIDASRAGVFDALTPAAVQGVALAILTARHAVPRRTVAAGLVAAGLSDAGAQSLIEDLLNYRVLRALPPKPAVAVLGEDRLTANISDMLRRSGVTVREPVPGERDAAFLARVCAKRDIPVVAVNRPASEAAELGEHAATWFPVALLDGRGQLGPLRIDGAGACPLCLELRRTEIDPMWYTVDPWEGPPIPDPPVMAATTARVVACVLSFLGCGSEPPGTRRIRLLPGEMQEIDVYADEIRRWYIEPHPTCPACWAREG</sequence>
<evidence type="ECO:0000313" key="2">
    <source>
        <dbReference type="Proteomes" id="UP000320791"/>
    </source>
</evidence>
<proteinExistence type="predicted"/>
<dbReference type="OrthoDB" id="4426339at2"/>
<dbReference type="EMBL" id="VOHM01000006">
    <property type="protein sequence ID" value="TWT26756.1"/>
    <property type="molecule type" value="Genomic_DNA"/>
</dbReference>
<evidence type="ECO:0000313" key="1">
    <source>
        <dbReference type="EMBL" id="TWT26756.1"/>
    </source>
</evidence>
<name>A0A5C5UL62_9CORY</name>
<dbReference type="RefSeq" id="WP_146323821.1">
    <property type="nucleotide sequence ID" value="NZ_BAABLR010000005.1"/>
</dbReference>
<reference evidence="1 2" key="1">
    <citation type="submission" date="2019-08" db="EMBL/GenBank/DDBJ databases">
        <authorList>
            <person name="Lei W."/>
        </authorList>
    </citation>
    <scope>NUCLEOTIDE SEQUENCE [LARGE SCALE GENOMIC DNA]</scope>
    <source>
        <strain evidence="1 2">CCUG 58627</strain>
    </source>
</reference>
<organism evidence="1 2">
    <name type="scientific">Corynebacterium canis</name>
    <dbReference type="NCBI Taxonomy" id="679663"/>
    <lineage>
        <taxon>Bacteria</taxon>
        <taxon>Bacillati</taxon>
        <taxon>Actinomycetota</taxon>
        <taxon>Actinomycetes</taxon>
        <taxon>Mycobacteriales</taxon>
        <taxon>Corynebacteriaceae</taxon>
        <taxon>Corynebacterium</taxon>
    </lineage>
</organism>
<gene>
    <name evidence="1" type="ORF">FRX94_03905</name>
</gene>
<dbReference type="Gene3D" id="3.40.50.720">
    <property type="entry name" value="NAD(P)-binding Rossmann-like Domain"/>
    <property type="match status" value="1"/>
</dbReference>
<accession>A0A5C5UL62</accession>
<dbReference type="Proteomes" id="UP000320791">
    <property type="component" value="Unassembled WGS sequence"/>
</dbReference>
<protein>
    <recommendedName>
        <fullName evidence="3">TOMM leader peptide-binding protein</fullName>
    </recommendedName>
</protein>